<evidence type="ECO:0000313" key="2">
    <source>
        <dbReference type="EMBL" id="KAK0050537.1"/>
    </source>
</evidence>
<comment type="caution">
    <text evidence="2">The sequence shown here is derived from an EMBL/GenBank/DDBJ whole genome shotgun (WGS) entry which is preliminary data.</text>
</comment>
<reference evidence="2" key="1">
    <citation type="journal article" date="2023" name="PLoS Negl. Trop. Dis.">
        <title>A genome sequence for Biomphalaria pfeifferi, the major vector snail for the human-infecting parasite Schistosoma mansoni.</title>
        <authorList>
            <person name="Bu L."/>
            <person name="Lu L."/>
            <person name="Laidemitt M.R."/>
            <person name="Zhang S.M."/>
            <person name="Mutuku M."/>
            <person name="Mkoji G."/>
            <person name="Steinauer M."/>
            <person name="Loker E.S."/>
        </authorList>
    </citation>
    <scope>NUCLEOTIDE SEQUENCE</scope>
    <source>
        <strain evidence="2">KasaAsao</strain>
    </source>
</reference>
<protein>
    <submittedName>
        <fullName evidence="2">Uncharacterized protein</fullName>
    </submittedName>
</protein>
<keyword evidence="3" id="KW-1185">Reference proteome</keyword>
<proteinExistence type="predicted"/>
<evidence type="ECO:0000313" key="3">
    <source>
        <dbReference type="Proteomes" id="UP001233172"/>
    </source>
</evidence>
<evidence type="ECO:0000256" key="1">
    <source>
        <dbReference type="SAM" id="MobiDB-lite"/>
    </source>
</evidence>
<name>A0AAD8F3M6_BIOPF</name>
<organism evidence="2 3">
    <name type="scientific">Biomphalaria pfeifferi</name>
    <name type="common">Bloodfluke planorb</name>
    <name type="synonym">Freshwater snail</name>
    <dbReference type="NCBI Taxonomy" id="112525"/>
    <lineage>
        <taxon>Eukaryota</taxon>
        <taxon>Metazoa</taxon>
        <taxon>Spiralia</taxon>
        <taxon>Lophotrochozoa</taxon>
        <taxon>Mollusca</taxon>
        <taxon>Gastropoda</taxon>
        <taxon>Heterobranchia</taxon>
        <taxon>Euthyneura</taxon>
        <taxon>Panpulmonata</taxon>
        <taxon>Hygrophila</taxon>
        <taxon>Lymnaeoidea</taxon>
        <taxon>Planorbidae</taxon>
        <taxon>Biomphalaria</taxon>
    </lineage>
</organism>
<reference evidence="2" key="2">
    <citation type="submission" date="2023-04" db="EMBL/GenBank/DDBJ databases">
        <authorList>
            <person name="Bu L."/>
            <person name="Lu L."/>
            <person name="Laidemitt M.R."/>
            <person name="Zhang S.M."/>
            <person name="Mutuku M."/>
            <person name="Mkoji G."/>
            <person name="Steinauer M."/>
            <person name="Loker E.S."/>
        </authorList>
    </citation>
    <scope>NUCLEOTIDE SEQUENCE</scope>
    <source>
        <strain evidence="2">KasaAsao</strain>
        <tissue evidence="2">Whole Snail</tissue>
    </source>
</reference>
<gene>
    <name evidence="2" type="ORF">Bpfe_020065</name>
</gene>
<sequence length="89" mass="10299">MLSTSTHDFTSAHLGSKKERAHSKLTSTIMHRFHRPFFHGQPTTPSTQRRPEGMAPKNTFNRSIHNHALCLELISIERFNLFRDSKARL</sequence>
<accession>A0AAD8F3M6</accession>
<dbReference type="AlphaFoldDB" id="A0AAD8F3M6"/>
<feature type="region of interest" description="Disordered" evidence="1">
    <location>
        <begin position="1"/>
        <end position="60"/>
    </location>
</feature>
<dbReference type="EMBL" id="JASAOG010000113">
    <property type="protein sequence ID" value="KAK0050537.1"/>
    <property type="molecule type" value="Genomic_DNA"/>
</dbReference>
<dbReference type="Proteomes" id="UP001233172">
    <property type="component" value="Unassembled WGS sequence"/>
</dbReference>